<organism evidence="4 5">
    <name type="scientific">Symbiodinium pilosum</name>
    <name type="common">Dinoflagellate</name>
    <dbReference type="NCBI Taxonomy" id="2952"/>
    <lineage>
        <taxon>Eukaryota</taxon>
        <taxon>Sar</taxon>
        <taxon>Alveolata</taxon>
        <taxon>Dinophyceae</taxon>
        <taxon>Suessiales</taxon>
        <taxon>Symbiodiniaceae</taxon>
        <taxon>Symbiodinium</taxon>
    </lineage>
</organism>
<evidence type="ECO:0000313" key="4">
    <source>
        <dbReference type="EMBL" id="CAE7262197.1"/>
    </source>
</evidence>
<dbReference type="PROSITE" id="PS00018">
    <property type="entry name" value="EF_HAND_1"/>
    <property type="match status" value="1"/>
</dbReference>
<accession>A0A812MNC2</accession>
<dbReference type="InterPro" id="IPR011992">
    <property type="entry name" value="EF-hand-dom_pair"/>
</dbReference>
<feature type="transmembrane region" description="Helical" evidence="2">
    <location>
        <begin position="12"/>
        <end position="38"/>
    </location>
</feature>
<keyword evidence="5" id="KW-1185">Reference proteome</keyword>
<comment type="caution">
    <text evidence="4">The sequence shown here is derived from an EMBL/GenBank/DDBJ whole genome shotgun (WGS) entry which is preliminary data.</text>
</comment>
<dbReference type="Proteomes" id="UP000649617">
    <property type="component" value="Unassembled WGS sequence"/>
</dbReference>
<sequence>YQIAKPLMNMNYIYFAAFVFYVLLIVLCIMNVLSALFVEMALQIKDRDLLIQAELAKIDAFLKDMRDLFDEVDVDGNGVVTRAELS</sequence>
<evidence type="ECO:0000313" key="5">
    <source>
        <dbReference type="Proteomes" id="UP000649617"/>
    </source>
</evidence>
<dbReference type="SUPFAM" id="SSF47473">
    <property type="entry name" value="EF-hand"/>
    <property type="match status" value="1"/>
</dbReference>
<evidence type="ECO:0000256" key="1">
    <source>
        <dbReference type="ARBA" id="ARBA00022837"/>
    </source>
</evidence>
<keyword evidence="2" id="KW-0812">Transmembrane</keyword>
<name>A0A812MNC2_SYMPI</name>
<keyword evidence="2" id="KW-1133">Transmembrane helix</keyword>
<gene>
    <name evidence="4" type="primary">dgat2</name>
    <name evidence="4" type="ORF">SPIL2461_LOCUS5528</name>
</gene>
<feature type="non-terminal residue" evidence="4">
    <location>
        <position position="1"/>
    </location>
</feature>
<keyword evidence="1" id="KW-0106">Calcium</keyword>
<dbReference type="GO" id="GO:0005509">
    <property type="term" value="F:calcium ion binding"/>
    <property type="evidence" value="ECO:0007669"/>
    <property type="project" value="InterPro"/>
</dbReference>
<dbReference type="OrthoDB" id="10460311at2759"/>
<dbReference type="InterPro" id="IPR002048">
    <property type="entry name" value="EF_hand_dom"/>
</dbReference>
<reference evidence="4" key="1">
    <citation type="submission" date="2021-02" db="EMBL/GenBank/DDBJ databases">
        <authorList>
            <person name="Dougan E. K."/>
            <person name="Rhodes N."/>
            <person name="Thang M."/>
            <person name="Chan C."/>
        </authorList>
    </citation>
    <scope>NUCLEOTIDE SEQUENCE</scope>
</reference>
<feature type="domain" description="EF-hand" evidence="3">
    <location>
        <begin position="60"/>
        <end position="86"/>
    </location>
</feature>
<feature type="non-terminal residue" evidence="4">
    <location>
        <position position="86"/>
    </location>
</feature>
<keyword evidence="2" id="KW-0472">Membrane</keyword>
<dbReference type="AlphaFoldDB" id="A0A812MNC2"/>
<proteinExistence type="predicted"/>
<dbReference type="EMBL" id="CAJNIZ010007892">
    <property type="protein sequence ID" value="CAE7262197.1"/>
    <property type="molecule type" value="Genomic_DNA"/>
</dbReference>
<evidence type="ECO:0000259" key="3">
    <source>
        <dbReference type="PROSITE" id="PS50222"/>
    </source>
</evidence>
<evidence type="ECO:0000256" key="2">
    <source>
        <dbReference type="SAM" id="Phobius"/>
    </source>
</evidence>
<dbReference type="InterPro" id="IPR018247">
    <property type="entry name" value="EF_Hand_1_Ca_BS"/>
</dbReference>
<dbReference type="PROSITE" id="PS50222">
    <property type="entry name" value="EF_HAND_2"/>
    <property type="match status" value="1"/>
</dbReference>
<protein>
    <submittedName>
        <fullName evidence="4">Dgat2 protein</fullName>
    </submittedName>
</protein>